<comment type="caution">
    <text evidence="2">The sequence shown here is derived from an EMBL/GenBank/DDBJ whole genome shotgun (WGS) entry which is preliminary data.</text>
</comment>
<dbReference type="AlphaFoldDB" id="A0A2B8BL06"/>
<feature type="compositionally biased region" description="Basic and acidic residues" evidence="1">
    <location>
        <begin position="76"/>
        <end position="86"/>
    </location>
</feature>
<reference evidence="3" key="1">
    <citation type="submission" date="2017-10" db="EMBL/GenBank/DDBJ databases">
        <authorList>
            <person name="Kravchenko I.K."/>
            <person name="Grouzdev D.S."/>
        </authorList>
    </citation>
    <scope>NUCLEOTIDE SEQUENCE [LARGE SCALE GENOMIC DNA]</scope>
    <source>
        <strain evidence="3">B2</strain>
    </source>
</reference>
<keyword evidence="3" id="KW-1185">Reference proteome</keyword>
<organism evidence="2 3">
    <name type="scientific">Azospirillum palustre</name>
    <dbReference type="NCBI Taxonomy" id="2044885"/>
    <lineage>
        <taxon>Bacteria</taxon>
        <taxon>Pseudomonadati</taxon>
        <taxon>Pseudomonadota</taxon>
        <taxon>Alphaproteobacteria</taxon>
        <taxon>Rhodospirillales</taxon>
        <taxon>Azospirillaceae</taxon>
        <taxon>Azospirillum</taxon>
    </lineage>
</organism>
<name>A0A2B8BL06_9PROT</name>
<protein>
    <submittedName>
        <fullName evidence="2">Uncharacterized protein</fullName>
    </submittedName>
</protein>
<accession>A0A2B8BL06</accession>
<dbReference type="OrthoDB" id="7284426at2"/>
<sequence length="86" mass="8992">MAFLPHCSAPPVTGRRAPYVKENPMLRLLRAAALVLPLVAVAACHQEGPAERAGKSLDNAGQSVKDAIDPPGPAEKAGRAIDRTVN</sequence>
<dbReference type="EMBL" id="PDKW01000039">
    <property type="protein sequence ID" value="PGH58228.1"/>
    <property type="molecule type" value="Genomic_DNA"/>
</dbReference>
<evidence type="ECO:0000313" key="2">
    <source>
        <dbReference type="EMBL" id="PGH58228.1"/>
    </source>
</evidence>
<evidence type="ECO:0000313" key="3">
    <source>
        <dbReference type="Proteomes" id="UP000225379"/>
    </source>
</evidence>
<proteinExistence type="predicted"/>
<evidence type="ECO:0000256" key="1">
    <source>
        <dbReference type="SAM" id="MobiDB-lite"/>
    </source>
</evidence>
<gene>
    <name evidence="2" type="ORF">CRT60_09865</name>
</gene>
<dbReference type="Proteomes" id="UP000225379">
    <property type="component" value="Unassembled WGS sequence"/>
</dbReference>
<feature type="region of interest" description="Disordered" evidence="1">
    <location>
        <begin position="49"/>
        <end position="86"/>
    </location>
</feature>